<dbReference type="EMBL" id="JAOVQM010000002">
    <property type="protein sequence ID" value="MCV2231774.1"/>
    <property type="molecule type" value="Genomic_DNA"/>
</dbReference>
<proteinExistence type="predicted"/>
<keyword evidence="2" id="KW-1185">Reference proteome</keyword>
<organism evidence="1 2">
    <name type="scientific">Paracholeplasma manati</name>
    <dbReference type="NCBI Taxonomy" id="591373"/>
    <lineage>
        <taxon>Bacteria</taxon>
        <taxon>Bacillati</taxon>
        <taxon>Mycoplasmatota</taxon>
        <taxon>Mollicutes</taxon>
        <taxon>Acholeplasmatales</taxon>
        <taxon>Acholeplasmataceae</taxon>
        <taxon>Paracholeplasma</taxon>
    </lineage>
</organism>
<name>A0ABT2Y4V7_9MOLU</name>
<dbReference type="RefSeq" id="WP_263607927.1">
    <property type="nucleotide sequence ID" value="NZ_JAOVQM010000002.1"/>
</dbReference>
<accession>A0ABT2Y4V7</accession>
<comment type="caution">
    <text evidence="1">The sequence shown here is derived from an EMBL/GenBank/DDBJ whole genome shotgun (WGS) entry which is preliminary data.</text>
</comment>
<evidence type="ECO:0000313" key="1">
    <source>
        <dbReference type="EMBL" id="MCV2231774.1"/>
    </source>
</evidence>
<reference evidence="1" key="1">
    <citation type="submission" date="2022-09" db="EMBL/GenBank/DDBJ databases">
        <title>Novel Mycoplasma species identified in domestic and wild animals.</title>
        <authorList>
            <person name="Volokhov D.V."/>
            <person name="Furtak V.A."/>
            <person name="Zagorodnyaya T.A."/>
        </authorList>
    </citation>
    <scope>NUCLEOTIDE SEQUENCE</scope>
    <source>
        <strain evidence="1">Oakley</strain>
    </source>
</reference>
<sequence length="117" mass="13482">MKKKKALALVESGQISVGAYLDFREKALSKPYKFKPARGFRLVFLKGNLLFLTPKIPFWTFRFLGTFIKRIPTGDQVQFESFNINDLIPLLKTIGKNNRLIGVESPKENFLFEIWGV</sequence>
<gene>
    <name evidence="1" type="ORF">N7548_02930</name>
</gene>
<dbReference type="Proteomes" id="UP001177160">
    <property type="component" value="Unassembled WGS sequence"/>
</dbReference>
<protein>
    <submittedName>
        <fullName evidence="1">Uncharacterized protein</fullName>
    </submittedName>
</protein>
<evidence type="ECO:0000313" key="2">
    <source>
        <dbReference type="Proteomes" id="UP001177160"/>
    </source>
</evidence>